<evidence type="ECO:0000313" key="2">
    <source>
        <dbReference type="EMBL" id="LAB18483.1"/>
    </source>
</evidence>
<reference evidence="2" key="1">
    <citation type="submission" date="2017-07" db="EMBL/GenBank/DDBJ databases">
        <authorList>
            <person name="Mikheyev A."/>
            <person name="Grau M."/>
        </authorList>
    </citation>
    <scope>NUCLEOTIDE SEQUENCE</scope>
    <source>
        <tissue evidence="2">Venom_gland</tissue>
    </source>
</reference>
<organism evidence="2">
    <name type="scientific">Micrurus spixii</name>
    <name type="common">Amazon coral snake</name>
    <dbReference type="NCBI Taxonomy" id="129469"/>
    <lineage>
        <taxon>Eukaryota</taxon>
        <taxon>Metazoa</taxon>
        <taxon>Chordata</taxon>
        <taxon>Craniata</taxon>
        <taxon>Vertebrata</taxon>
        <taxon>Euteleostomi</taxon>
        <taxon>Lepidosauria</taxon>
        <taxon>Squamata</taxon>
        <taxon>Bifurcata</taxon>
        <taxon>Unidentata</taxon>
        <taxon>Episquamata</taxon>
        <taxon>Toxicofera</taxon>
        <taxon>Serpentes</taxon>
        <taxon>Colubroidea</taxon>
        <taxon>Elapidae</taxon>
        <taxon>Elapinae</taxon>
        <taxon>Micrurus</taxon>
    </lineage>
</organism>
<sequence length="109" mass="12822">MDYSEEDTRNALTLLINWFNGKLQEERKNEREKTIIKKKRKYVRIPVKEILKGKQNARGKKKGGFWVTRKEGKPNNKKGEEREKRQGEKRGEANKKRRDTRNGCSGGDC</sequence>
<feature type="compositionally biased region" description="Basic and acidic residues" evidence="1">
    <location>
        <begin position="68"/>
        <end position="94"/>
    </location>
</feature>
<name>A0A2D4LCF9_9SAUR</name>
<protein>
    <submittedName>
        <fullName evidence="2">Uncharacterized protein</fullName>
    </submittedName>
</protein>
<accession>A0A2D4LCF9</accession>
<proteinExistence type="predicted"/>
<dbReference type="AlphaFoldDB" id="A0A2D4LCF9"/>
<dbReference type="EMBL" id="IACM01005138">
    <property type="protein sequence ID" value="LAB18483.1"/>
    <property type="molecule type" value="Transcribed_RNA"/>
</dbReference>
<evidence type="ECO:0000256" key="1">
    <source>
        <dbReference type="SAM" id="MobiDB-lite"/>
    </source>
</evidence>
<feature type="region of interest" description="Disordered" evidence="1">
    <location>
        <begin position="53"/>
        <end position="109"/>
    </location>
</feature>
<reference evidence="2" key="2">
    <citation type="submission" date="2017-11" db="EMBL/GenBank/DDBJ databases">
        <title>Coralsnake Venomics: Analyses of Venom Gland Transcriptomes and Proteomes of Six Brazilian Taxa.</title>
        <authorList>
            <person name="Aird S.D."/>
            <person name="Jorge da Silva N."/>
            <person name="Qiu L."/>
            <person name="Villar-Briones A."/>
            <person name="Aparecida-Saddi V."/>
            <person name="Campos-Telles M.P."/>
            <person name="Grau M."/>
            <person name="Mikheyev A.S."/>
        </authorList>
    </citation>
    <scope>NUCLEOTIDE SEQUENCE</scope>
    <source>
        <tissue evidence="2">Venom_gland</tissue>
    </source>
</reference>